<comment type="caution">
    <text evidence="2">The sequence shown here is derived from an EMBL/GenBank/DDBJ whole genome shotgun (WGS) entry which is preliminary data.</text>
</comment>
<gene>
    <name evidence="2" type="ORF">G7Y85_16490</name>
</gene>
<dbReference type="Proteomes" id="UP000472676">
    <property type="component" value="Unassembled WGS sequence"/>
</dbReference>
<evidence type="ECO:0000313" key="2">
    <source>
        <dbReference type="EMBL" id="NGY06372.1"/>
    </source>
</evidence>
<protein>
    <submittedName>
        <fullName evidence="2">M48 family metallopeptidase</fullName>
    </submittedName>
</protein>
<evidence type="ECO:0000259" key="1">
    <source>
        <dbReference type="Pfam" id="PF01863"/>
    </source>
</evidence>
<reference evidence="2 3" key="1">
    <citation type="journal article" date="2014" name="Int. J. Syst. Evol. Microbiol.">
        <title>Solimonas terrae sp. nov., isolated from soil.</title>
        <authorList>
            <person name="Kim S.J."/>
            <person name="Moon J.Y."/>
            <person name="Weon H.Y."/>
            <person name="Ahn J.H."/>
            <person name="Chen W.M."/>
            <person name="Kwon S.W."/>
        </authorList>
    </citation>
    <scope>NUCLEOTIDE SEQUENCE [LARGE SCALE GENOMIC DNA]</scope>
    <source>
        <strain evidence="2 3">KIS83-12</strain>
    </source>
</reference>
<dbReference type="AlphaFoldDB" id="A0A6M2BUL8"/>
<accession>A0A6M2BUL8</accession>
<dbReference type="PANTHER" id="PTHR30399">
    <property type="entry name" value="UNCHARACTERIZED PROTEIN YGJP"/>
    <property type="match status" value="1"/>
</dbReference>
<dbReference type="CDD" id="cd07344">
    <property type="entry name" value="M48_yhfN_like"/>
    <property type="match status" value="1"/>
</dbReference>
<keyword evidence="3" id="KW-1185">Reference proteome</keyword>
<dbReference type="Pfam" id="PF01863">
    <property type="entry name" value="YgjP-like"/>
    <property type="match status" value="1"/>
</dbReference>
<dbReference type="InterPro" id="IPR053136">
    <property type="entry name" value="UTP_pyrophosphatase-like"/>
</dbReference>
<dbReference type="PANTHER" id="PTHR30399:SF1">
    <property type="entry name" value="UTP PYROPHOSPHATASE"/>
    <property type="match status" value="1"/>
</dbReference>
<dbReference type="EMBL" id="JAAMOW010000009">
    <property type="protein sequence ID" value="NGY06372.1"/>
    <property type="molecule type" value="Genomic_DNA"/>
</dbReference>
<sequence>MHEDVAELIAANRLAPYLARKYPAQHAIQSDASLYDYTLDLKQRYLRSSSPLHKVVWQNKMDVMQKVLGLHTAVSRVQGGRLKAKAEIRIASLFKGVAPAFLEMVVVHELAHLREFEHNKAFYQLCRHMLPDYDQIEFDLRLLLLQRAIESAGVEEIAANAADDGQVRRAASKLRA</sequence>
<dbReference type="RefSeq" id="WP_166260491.1">
    <property type="nucleotide sequence ID" value="NZ_JAAMOW010000009.1"/>
</dbReference>
<feature type="domain" description="YgjP-like metallopeptidase" evidence="1">
    <location>
        <begin position="79"/>
        <end position="140"/>
    </location>
</feature>
<proteinExistence type="predicted"/>
<evidence type="ECO:0000313" key="3">
    <source>
        <dbReference type="Proteomes" id="UP000472676"/>
    </source>
</evidence>
<name>A0A6M2BUL8_9GAMM</name>
<dbReference type="InterPro" id="IPR002725">
    <property type="entry name" value="YgjP-like_metallopeptidase"/>
</dbReference>
<organism evidence="2 3">
    <name type="scientific">Solimonas terrae</name>
    <dbReference type="NCBI Taxonomy" id="1396819"/>
    <lineage>
        <taxon>Bacteria</taxon>
        <taxon>Pseudomonadati</taxon>
        <taxon>Pseudomonadota</taxon>
        <taxon>Gammaproteobacteria</taxon>
        <taxon>Nevskiales</taxon>
        <taxon>Nevskiaceae</taxon>
        <taxon>Solimonas</taxon>
    </lineage>
</organism>
<dbReference type="Gene3D" id="3.30.2010.10">
    <property type="entry name" value="Metalloproteases ('zincins'), catalytic domain"/>
    <property type="match status" value="1"/>
</dbReference>